<evidence type="ECO:0000313" key="3">
    <source>
        <dbReference type="Proteomes" id="UP001151760"/>
    </source>
</evidence>
<dbReference type="PANTHER" id="PTHR46148:SF59">
    <property type="entry name" value="NUCLEOTIDYLTRANSFERASE, RIBONUCLEASE H"/>
    <property type="match status" value="1"/>
</dbReference>
<dbReference type="InterPro" id="IPR056924">
    <property type="entry name" value="SH3_Tf2-1"/>
</dbReference>
<reference evidence="2" key="2">
    <citation type="submission" date="2022-01" db="EMBL/GenBank/DDBJ databases">
        <authorList>
            <person name="Yamashiro T."/>
            <person name="Shiraishi A."/>
            <person name="Satake H."/>
            <person name="Nakayama K."/>
        </authorList>
    </citation>
    <scope>NUCLEOTIDE SEQUENCE</scope>
</reference>
<dbReference type="Gene3D" id="1.10.340.70">
    <property type="match status" value="1"/>
</dbReference>
<organism evidence="2 3">
    <name type="scientific">Tanacetum coccineum</name>
    <dbReference type="NCBI Taxonomy" id="301880"/>
    <lineage>
        <taxon>Eukaryota</taxon>
        <taxon>Viridiplantae</taxon>
        <taxon>Streptophyta</taxon>
        <taxon>Embryophyta</taxon>
        <taxon>Tracheophyta</taxon>
        <taxon>Spermatophyta</taxon>
        <taxon>Magnoliopsida</taxon>
        <taxon>eudicotyledons</taxon>
        <taxon>Gunneridae</taxon>
        <taxon>Pentapetalae</taxon>
        <taxon>asterids</taxon>
        <taxon>campanulids</taxon>
        <taxon>Asterales</taxon>
        <taxon>Asteraceae</taxon>
        <taxon>Asteroideae</taxon>
        <taxon>Anthemideae</taxon>
        <taxon>Anthemidinae</taxon>
        <taxon>Tanacetum</taxon>
    </lineage>
</organism>
<dbReference type="EMBL" id="BQNB010016271">
    <property type="protein sequence ID" value="GJT49850.1"/>
    <property type="molecule type" value="Genomic_DNA"/>
</dbReference>
<reference evidence="2" key="1">
    <citation type="journal article" date="2022" name="Int. J. Mol. Sci.">
        <title>Draft Genome of Tanacetum Coccineum: Genomic Comparison of Closely Related Tanacetum-Family Plants.</title>
        <authorList>
            <person name="Yamashiro T."/>
            <person name="Shiraishi A."/>
            <person name="Nakayama K."/>
            <person name="Satake H."/>
        </authorList>
    </citation>
    <scope>NUCLEOTIDE SEQUENCE</scope>
</reference>
<dbReference type="PANTHER" id="PTHR46148">
    <property type="entry name" value="CHROMO DOMAIN-CONTAINING PROTEIN"/>
    <property type="match status" value="1"/>
</dbReference>
<keyword evidence="2" id="KW-0695">RNA-directed DNA polymerase</keyword>
<comment type="caution">
    <text evidence="2">The sequence shown here is derived from an EMBL/GenBank/DDBJ whole genome shotgun (WGS) entry which is preliminary data.</text>
</comment>
<evidence type="ECO:0000313" key="2">
    <source>
        <dbReference type="EMBL" id="GJT49850.1"/>
    </source>
</evidence>
<dbReference type="Pfam" id="PF24626">
    <property type="entry name" value="SH3_Tf2-1"/>
    <property type="match status" value="1"/>
</dbReference>
<proteinExistence type="predicted"/>
<keyword evidence="2" id="KW-0548">Nucleotidyltransferase</keyword>
<gene>
    <name evidence="2" type="ORF">Tco_0976007</name>
</gene>
<dbReference type="Proteomes" id="UP001151760">
    <property type="component" value="Unassembled WGS sequence"/>
</dbReference>
<name>A0ABQ5EG38_9ASTR</name>
<evidence type="ECO:0000259" key="1">
    <source>
        <dbReference type="Pfam" id="PF24626"/>
    </source>
</evidence>
<keyword evidence="3" id="KW-1185">Reference proteome</keyword>
<sequence>MRSSLKGFIRARPSPEGEVFGLVCRKREDGSFRMFNGISGTENRTVKIVITPWIDDCLHQTTRIHCLFLRLDLDQHETRGTTRTKIVGGMLVENQDGELETEKLDIMQMELYASITGVGYHDMKKLYWWPNMKADIATYVSKCCFEVLEVASELWVLNLDMSTESCSDCRTKREGTIQTLEDLLRASWITLERFCKWGKVEPRYVETVQVLGNGWIVATKFELPEELNKVHNTFHVSNLKKCYADEPLAVPLDGLHFDDKLQFFEESIEIMDREVKRLNRSRIPIIKVRWNSRKGPELLGSEGPFRKRNINYLFRKTHRRKCPFKLEDKAT</sequence>
<dbReference type="GO" id="GO:0003964">
    <property type="term" value="F:RNA-directed DNA polymerase activity"/>
    <property type="evidence" value="ECO:0007669"/>
    <property type="project" value="UniProtKB-KW"/>
</dbReference>
<accession>A0ABQ5EG38</accession>
<protein>
    <submittedName>
        <fullName evidence="2">Reverse transcriptase domain-containing protein</fullName>
    </submittedName>
</protein>
<keyword evidence="2" id="KW-0808">Transferase</keyword>
<feature type="domain" description="Tf2-1-like SH3-like" evidence="1">
    <location>
        <begin position="193"/>
        <end position="242"/>
    </location>
</feature>